<keyword evidence="2" id="KW-1185">Reference proteome</keyword>
<name>A0ABU1WPP0_9BURK</name>
<reference evidence="1 2" key="1">
    <citation type="submission" date="2023-07" db="EMBL/GenBank/DDBJ databases">
        <title>Sorghum-associated microbial communities from plants grown in Nebraska, USA.</title>
        <authorList>
            <person name="Schachtman D."/>
        </authorList>
    </citation>
    <scope>NUCLEOTIDE SEQUENCE [LARGE SCALE GENOMIC DNA]</scope>
    <source>
        <strain evidence="1 2">4249</strain>
    </source>
</reference>
<evidence type="ECO:0000313" key="1">
    <source>
        <dbReference type="EMBL" id="MDR7151253.1"/>
    </source>
</evidence>
<comment type="caution">
    <text evidence="1">The sequence shown here is derived from an EMBL/GenBank/DDBJ whole genome shotgun (WGS) entry which is preliminary data.</text>
</comment>
<protein>
    <recommendedName>
        <fullName evidence="3">HEAT repeat protein</fullName>
    </recommendedName>
</protein>
<gene>
    <name evidence="1" type="ORF">J2W49_003226</name>
</gene>
<dbReference type="Proteomes" id="UP001265700">
    <property type="component" value="Unassembled WGS sequence"/>
</dbReference>
<sequence>MSSGVLAPLLPMALVGTDRHADAWPVWPGDHGTVIEAATIGAPHPATGLLRAAGVLATCRLAGALGQPAVAGPRPGAGAETLPPLEDKRLVGLIAWALEQGPVRLGGECLATLAQRGLRLPAELLPTALDASRRATVLRPWLAPVLGATGFWLAAQREDWKHAAGVQTTDEAAEILWQEGSLEQRCAFLRHERRRAPEAARERLSIALPELAVRERVELVQTLSVGLSMQDEPLLERLRTSDRGREVRQLALRLLLRLPQAAHPQRAVARLAPLVVQQRGLIRKHWSIDAPTAVGVDWAGDQVEAEKPKHDSLGERAWWLYQLACQVPLTWWGEHTGMAPEELLAWSAKGDWSQALTRAWFEVLLATPDPEWADAFVNALPAASKGLDTARLLPMLSPTARDKRWERLLHGGGSAVEALLPEMVTACPLQPEQAVARLAPDLSNRLVAWIHARLAEPNANASWVLRSHLPDLCCIVDASALPALNALPRNTEETPAMAELMHVVAQIVATRDALKDA</sequence>
<dbReference type="Pfam" id="PF18944">
    <property type="entry name" value="DUF5691"/>
    <property type="match status" value="1"/>
</dbReference>
<dbReference type="InterPro" id="IPR043746">
    <property type="entry name" value="DUF5691"/>
</dbReference>
<evidence type="ECO:0008006" key="3">
    <source>
        <dbReference type="Google" id="ProtNLM"/>
    </source>
</evidence>
<organism evidence="1 2">
    <name type="scientific">Hydrogenophaga palleronii</name>
    <dbReference type="NCBI Taxonomy" id="65655"/>
    <lineage>
        <taxon>Bacteria</taxon>
        <taxon>Pseudomonadati</taxon>
        <taxon>Pseudomonadota</taxon>
        <taxon>Betaproteobacteria</taxon>
        <taxon>Burkholderiales</taxon>
        <taxon>Comamonadaceae</taxon>
        <taxon>Hydrogenophaga</taxon>
    </lineage>
</organism>
<proteinExistence type="predicted"/>
<dbReference type="EMBL" id="JAVDWU010000006">
    <property type="protein sequence ID" value="MDR7151253.1"/>
    <property type="molecule type" value="Genomic_DNA"/>
</dbReference>
<dbReference type="RefSeq" id="WP_310318261.1">
    <property type="nucleotide sequence ID" value="NZ_JAVDWU010000006.1"/>
</dbReference>
<evidence type="ECO:0000313" key="2">
    <source>
        <dbReference type="Proteomes" id="UP001265700"/>
    </source>
</evidence>
<accession>A0ABU1WPP0</accession>